<dbReference type="NCBIfam" id="TIGR00879">
    <property type="entry name" value="SP"/>
    <property type="match status" value="1"/>
</dbReference>
<dbReference type="PROSITE" id="PS50850">
    <property type="entry name" value="MFS"/>
    <property type="match status" value="1"/>
</dbReference>
<feature type="transmembrane region" description="Helical" evidence="9">
    <location>
        <begin position="418"/>
        <end position="440"/>
    </location>
</feature>
<dbReference type="PANTHER" id="PTHR48020:SF4">
    <property type="entry name" value="SYMPORT, PUTATIVE (AFU_ORTHOLOGUE AFUA_3G11790)-RELATED"/>
    <property type="match status" value="1"/>
</dbReference>
<dbReference type="EMBL" id="KI545893">
    <property type="protein sequence ID" value="EST04883.1"/>
    <property type="molecule type" value="Genomic_DNA"/>
</dbReference>
<dbReference type="Proteomes" id="UP000019377">
    <property type="component" value="Unassembled WGS sequence"/>
</dbReference>
<keyword evidence="5 9" id="KW-1133">Transmembrane helix</keyword>
<dbReference type="GO" id="GO:0016020">
    <property type="term" value="C:membrane"/>
    <property type="evidence" value="ECO:0007669"/>
    <property type="project" value="UniProtKB-SubCell"/>
</dbReference>
<evidence type="ECO:0000256" key="5">
    <source>
        <dbReference type="ARBA" id="ARBA00022989"/>
    </source>
</evidence>
<evidence type="ECO:0000256" key="7">
    <source>
        <dbReference type="ARBA" id="ARBA00049119"/>
    </source>
</evidence>
<dbReference type="InterPro" id="IPR003663">
    <property type="entry name" value="Sugar/inositol_transpt"/>
</dbReference>
<dbReference type="GO" id="GO:0015791">
    <property type="term" value="P:polyol transmembrane transport"/>
    <property type="evidence" value="ECO:0007669"/>
    <property type="project" value="UniProtKB-ARBA"/>
</dbReference>
<evidence type="ECO:0000256" key="9">
    <source>
        <dbReference type="SAM" id="Phobius"/>
    </source>
</evidence>
<feature type="transmembrane region" description="Helical" evidence="9">
    <location>
        <begin position="518"/>
        <end position="538"/>
    </location>
</feature>
<dbReference type="OMA" id="AFTQNWW"/>
<dbReference type="InterPro" id="IPR050814">
    <property type="entry name" value="Myo-inositol_Transporter"/>
</dbReference>
<evidence type="ECO:0000256" key="1">
    <source>
        <dbReference type="ARBA" id="ARBA00004141"/>
    </source>
</evidence>
<evidence type="ECO:0000313" key="11">
    <source>
        <dbReference type="EMBL" id="EST04883.1"/>
    </source>
</evidence>
<feature type="domain" description="Major facilitator superfamily (MFS) profile" evidence="10">
    <location>
        <begin position="135"/>
        <end position="569"/>
    </location>
</feature>
<dbReference type="Gene3D" id="1.20.1250.20">
    <property type="entry name" value="MFS general substrate transporter like domains"/>
    <property type="match status" value="1"/>
</dbReference>
<comment type="catalytic activity">
    <reaction evidence="7">
        <text>myo-inositol(out) + H(+)(out) = myo-inositol(in) + H(+)(in)</text>
        <dbReference type="Rhea" id="RHEA:60364"/>
        <dbReference type="ChEBI" id="CHEBI:15378"/>
        <dbReference type="ChEBI" id="CHEBI:17268"/>
    </reaction>
</comment>
<comment type="subcellular location">
    <subcellularLocation>
        <location evidence="1">Membrane</location>
        <topology evidence="1">Multi-pass membrane protein</topology>
    </subcellularLocation>
</comment>
<dbReference type="InterPro" id="IPR036259">
    <property type="entry name" value="MFS_trans_sf"/>
</dbReference>
<evidence type="ECO:0000256" key="8">
    <source>
        <dbReference type="RuleBase" id="RU003346"/>
    </source>
</evidence>
<dbReference type="AlphaFoldDB" id="V5EPL0"/>
<evidence type="ECO:0000256" key="3">
    <source>
        <dbReference type="ARBA" id="ARBA00022448"/>
    </source>
</evidence>
<feature type="transmembrane region" description="Helical" evidence="9">
    <location>
        <begin position="289"/>
        <end position="312"/>
    </location>
</feature>
<evidence type="ECO:0000256" key="4">
    <source>
        <dbReference type="ARBA" id="ARBA00022692"/>
    </source>
</evidence>
<accession>V5EPL0</accession>
<reference evidence="12" key="1">
    <citation type="journal article" date="2013" name="Genome Announc.">
        <title>Draft genome sequence of Pseudozyma brasiliensis sp. nov. strain GHG001, a high producer of endo-1,4-xylanase isolated from an insect pest of sugarcane.</title>
        <authorList>
            <person name="Oliveira J.V.D.C."/>
            <person name="dos Santos R.A.C."/>
            <person name="Borges T.A."/>
            <person name="Riano-Pachon D.M."/>
            <person name="Goldman G.H."/>
        </authorList>
    </citation>
    <scope>NUCLEOTIDE SEQUENCE [LARGE SCALE GENOMIC DNA]</scope>
    <source>
        <strain evidence="12">GHG001</strain>
    </source>
</reference>
<keyword evidence="3 8" id="KW-0813">Transport</keyword>
<dbReference type="RefSeq" id="XP_016289872.1">
    <property type="nucleotide sequence ID" value="XM_016439110.1"/>
</dbReference>
<dbReference type="eggNOG" id="KOG0254">
    <property type="taxonomic scope" value="Eukaryota"/>
</dbReference>
<name>V5EPL0_KALBG</name>
<keyword evidence="4 9" id="KW-0812">Transmembrane</keyword>
<feature type="transmembrane region" description="Helical" evidence="9">
    <location>
        <begin position="383"/>
        <end position="406"/>
    </location>
</feature>
<keyword evidence="6 9" id="KW-0472">Membrane</keyword>
<feature type="transmembrane region" description="Helical" evidence="9">
    <location>
        <begin position="232"/>
        <end position="249"/>
    </location>
</feature>
<dbReference type="InterPro" id="IPR005828">
    <property type="entry name" value="MFS_sugar_transport-like"/>
</dbReference>
<dbReference type="OrthoDB" id="5290825at2759"/>
<dbReference type="STRING" id="1365824.V5EPL0"/>
<proteinExistence type="inferred from homology"/>
<dbReference type="GO" id="GO:0022857">
    <property type="term" value="F:transmembrane transporter activity"/>
    <property type="evidence" value="ECO:0007669"/>
    <property type="project" value="InterPro"/>
</dbReference>
<evidence type="ECO:0000256" key="6">
    <source>
        <dbReference type="ARBA" id="ARBA00023136"/>
    </source>
</evidence>
<feature type="transmembrane region" description="Helical" evidence="9">
    <location>
        <begin position="447"/>
        <end position="467"/>
    </location>
</feature>
<organism evidence="11 12">
    <name type="scientific">Kalmanozyma brasiliensis (strain GHG001)</name>
    <name type="common">Yeast</name>
    <name type="synonym">Pseudozyma brasiliensis</name>
    <dbReference type="NCBI Taxonomy" id="1365824"/>
    <lineage>
        <taxon>Eukaryota</taxon>
        <taxon>Fungi</taxon>
        <taxon>Dikarya</taxon>
        <taxon>Basidiomycota</taxon>
        <taxon>Ustilaginomycotina</taxon>
        <taxon>Ustilaginomycetes</taxon>
        <taxon>Ustilaginales</taxon>
        <taxon>Ustilaginaceae</taxon>
        <taxon>Kalmanozyma</taxon>
    </lineage>
</organism>
<dbReference type="HOGENOM" id="CLU_001265_43_5_1"/>
<dbReference type="GeneID" id="27421819"/>
<feature type="transmembrane region" description="Helical" evidence="9">
    <location>
        <begin position="202"/>
        <end position="220"/>
    </location>
</feature>
<dbReference type="Pfam" id="PF00083">
    <property type="entry name" value="Sugar_tr"/>
    <property type="match status" value="1"/>
</dbReference>
<gene>
    <name evidence="11" type="ORF">PSEUBRA_SCAF7g04438</name>
</gene>
<dbReference type="PRINTS" id="PR00171">
    <property type="entry name" value="SUGRTRNSPORT"/>
</dbReference>
<evidence type="ECO:0000313" key="12">
    <source>
        <dbReference type="Proteomes" id="UP000019377"/>
    </source>
</evidence>
<dbReference type="FunFam" id="1.20.1250.20:FF:000474">
    <property type="entry name" value="Sugar transporter, putative"/>
    <property type="match status" value="1"/>
</dbReference>
<comment type="similarity">
    <text evidence="2 8">Belongs to the major facilitator superfamily. Sugar transporter (TC 2.A.1.1) family.</text>
</comment>
<protein>
    <submittedName>
        <fullName evidence="11">Putative transporter</fullName>
    </submittedName>
</protein>
<evidence type="ECO:0000259" key="10">
    <source>
        <dbReference type="PROSITE" id="PS50850"/>
    </source>
</evidence>
<feature type="transmembrane region" description="Helical" evidence="9">
    <location>
        <begin position="479"/>
        <end position="498"/>
    </location>
</feature>
<feature type="transmembrane region" description="Helical" evidence="9">
    <location>
        <begin position="132"/>
        <end position="149"/>
    </location>
</feature>
<dbReference type="InterPro" id="IPR020846">
    <property type="entry name" value="MFS_dom"/>
</dbReference>
<feature type="transmembrane region" description="Helical" evidence="9">
    <location>
        <begin position="544"/>
        <end position="565"/>
    </location>
</feature>
<feature type="transmembrane region" description="Helical" evidence="9">
    <location>
        <begin position="261"/>
        <end position="283"/>
    </location>
</feature>
<keyword evidence="12" id="KW-1185">Reference proteome</keyword>
<evidence type="ECO:0000256" key="2">
    <source>
        <dbReference type="ARBA" id="ARBA00010992"/>
    </source>
</evidence>
<dbReference type="PANTHER" id="PTHR48020">
    <property type="entry name" value="PROTON MYO-INOSITOL COTRANSPORTER"/>
    <property type="match status" value="1"/>
</dbReference>
<sequence>MDAHTSGKVSLKDAASFEDKKDGIDVKTYDHQDGRMRDDEGIYRAESEHPELRNVDAVLKNPLHGIPRATLMEQVTAFCQQNELGEHVELFKKAALVAQSPHDFETMPELDEDDRYHIRRETTHRWSISKQLWMLVFVVSLGSAVQGWDNTGANGANLSFPQEFGIEDQGWLIGFINSAPTISGLMSAWLSDPLNNWFGRRWVIFITGLFTVFPVLAQAFTRNWWELAICRLLIGVGIGCKITTIPIMTAESVPPAIRGGLVMSFQLFVAFGIFIGFCSNMIFYNIGRIAWRVQLAAAFVPAVPLLILVWFIPESPRWLLKKRRYAKSFRSFCRLRNSKIQAARDLYYAHAQIEIERHSFEGSTYLRRVKDLFVVPRLRTATLASFIVMLAQQCSGIGIIAFYSSTIFAESGASTKQALAASLGFGAVNTLFALPAVWTIDTFGRRNLLLFTFPNMAWCLFAVAGAFTLNADSSARTPLIAFFIYLFTAFYSPGIGPVPNVYASEAFPLSHREMGSSWSIFVNNTFSTILGLTFPSLLAKLGPTGALCFYGGTNIFALLMVFFGLPETKAFTLEELDFVFAVPASRFASYQVRSWLPYFIKRYVFWQKNASLTPLYRWQDGQRSISSAK</sequence>
<dbReference type="SUPFAM" id="SSF103473">
    <property type="entry name" value="MFS general substrate transporter"/>
    <property type="match status" value="1"/>
</dbReference>
<dbReference type="GO" id="GO:0015798">
    <property type="term" value="P:myo-inositol transport"/>
    <property type="evidence" value="ECO:0007669"/>
    <property type="project" value="UniProtKB-ARBA"/>
</dbReference>